<reference evidence="3 4" key="1">
    <citation type="submission" date="2018-06" db="EMBL/GenBank/DDBJ databases">
        <title>Complete Genomes of Monosporascus.</title>
        <authorList>
            <person name="Robinson A.J."/>
            <person name="Natvig D.O."/>
        </authorList>
    </citation>
    <scope>NUCLEOTIDE SEQUENCE [LARGE SCALE GENOMIC DNA]</scope>
    <source>
        <strain evidence="3 4">CBS 110550</strain>
    </source>
</reference>
<accession>A0A4Q4TRC1</accession>
<feature type="transmembrane region" description="Helical" evidence="2">
    <location>
        <begin position="90"/>
        <end position="118"/>
    </location>
</feature>
<sequence>MNGNQAIGGITTSETIETGVSAQEPAYSVSLPTHVAPACPAPVRLGHTRRAFIYHISSRTTTTEPIGVSPFGHPTYPAGTKPRKWWHVPALTLIWVAGGGALLFSACSVSAVVALTALDLVGGALTIALACAIASFTLTSAAMFLLVRLANRHKKLQDTRDNAQLAGNDLVYDEDAIEMTDVPAPSSRNSRIVHDVQPAAGPAPLPPIEDELAHRAALRCADFRVQNTAWTKLQSDGNRLRRYLEHLEDAYEHNLNQGQQTSAGPSTAAAENPHHDSNGIRLSTIGLARSGSLYGDEHHGLAASTVTSSSSVFSSSTVGRHEHASPAMLLSPSPTPMETGPTADGEKGGTGTLPASATAGTLESFIGRYSSEPEVYGHPLSAEVADA</sequence>
<keyword evidence="2" id="KW-1133">Transmembrane helix</keyword>
<keyword evidence="2" id="KW-0812">Transmembrane</keyword>
<dbReference type="AlphaFoldDB" id="A0A4Q4TRC1"/>
<evidence type="ECO:0000313" key="3">
    <source>
        <dbReference type="EMBL" id="RYP09925.1"/>
    </source>
</evidence>
<keyword evidence="4" id="KW-1185">Reference proteome</keyword>
<dbReference type="Proteomes" id="UP000293360">
    <property type="component" value="Unassembled WGS sequence"/>
</dbReference>
<evidence type="ECO:0000256" key="1">
    <source>
        <dbReference type="SAM" id="MobiDB-lite"/>
    </source>
</evidence>
<gene>
    <name evidence="3" type="ORF">DL764_000967</name>
</gene>
<dbReference type="OrthoDB" id="4732247at2759"/>
<evidence type="ECO:0000313" key="4">
    <source>
        <dbReference type="Proteomes" id="UP000293360"/>
    </source>
</evidence>
<evidence type="ECO:0008006" key="5">
    <source>
        <dbReference type="Google" id="ProtNLM"/>
    </source>
</evidence>
<evidence type="ECO:0000256" key="2">
    <source>
        <dbReference type="SAM" id="Phobius"/>
    </source>
</evidence>
<organism evidence="3 4">
    <name type="scientific">Monosporascus ibericus</name>
    <dbReference type="NCBI Taxonomy" id="155417"/>
    <lineage>
        <taxon>Eukaryota</taxon>
        <taxon>Fungi</taxon>
        <taxon>Dikarya</taxon>
        <taxon>Ascomycota</taxon>
        <taxon>Pezizomycotina</taxon>
        <taxon>Sordariomycetes</taxon>
        <taxon>Xylariomycetidae</taxon>
        <taxon>Xylariales</taxon>
        <taxon>Xylariales incertae sedis</taxon>
        <taxon>Monosporascus</taxon>
    </lineage>
</organism>
<feature type="region of interest" description="Disordered" evidence="1">
    <location>
        <begin position="257"/>
        <end position="280"/>
    </location>
</feature>
<protein>
    <recommendedName>
        <fullName evidence="5">Transmembrane protein</fullName>
    </recommendedName>
</protein>
<feature type="transmembrane region" description="Helical" evidence="2">
    <location>
        <begin position="124"/>
        <end position="147"/>
    </location>
</feature>
<keyword evidence="2" id="KW-0472">Membrane</keyword>
<proteinExistence type="predicted"/>
<comment type="caution">
    <text evidence="3">The sequence shown here is derived from an EMBL/GenBank/DDBJ whole genome shotgun (WGS) entry which is preliminary data.</text>
</comment>
<dbReference type="EMBL" id="QJNU01000027">
    <property type="protein sequence ID" value="RYP09925.1"/>
    <property type="molecule type" value="Genomic_DNA"/>
</dbReference>
<feature type="region of interest" description="Disordered" evidence="1">
    <location>
        <begin position="317"/>
        <end position="357"/>
    </location>
</feature>
<name>A0A4Q4TRC1_9PEZI</name>